<gene>
    <name evidence="1" type="ORF">HMPREF1181_01539</name>
</gene>
<dbReference type="Proteomes" id="UP000014614">
    <property type="component" value="Unassembled WGS sequence"/>
</dbReference>
<proteinExistence type="predicted"/>
<dbReference type="HOGENOM" id="CLU_3164861_0_0_10"/>
<accession>S3YC71</accession>
<dbReference type="AlphaFoldDB" id="S3YC71"/>
<comment type="caution">
    <text evidence="1">The sequence shown here is derived from an EMBL/GenBank/DDBJ whole genome shotgun (WGS) entry which is preliminary data.</text>
</comment>
<dbReference type="EMBL" id="ATFP01000022">
    <property type="protein sequence ID" value="EPH20574.1"/>
    <property type="molecule type" value="Genomic_DNA"/>
</dbReference>
<reference evidence="1 2" key="1">
    <citation type="submission" date="2013-05" db="EMBL/GenBank/DDBJ databases">
        <title>The Genome Sequence of Bacteroides stercoris CC31F.</title>
        <authorList>
            <consortium name="The Broad Institute Genomics Platform"/>
            <person name="Earl A."/>
            <person name="Ward D."/>
            <person name="Feldgarden M."/>
            <person name="Gevers D."/>
            <person name="Oliphant K."/>
            <person name="Allen-Vercoe E."/>
            <person name="Walker B."/>
            <person name="Young S."/>
            <person name="Zeng Q."/>
            <person name="Gargeya S."/>
            <person name="Fitzgerald M."/>
            <person name="Haas B."/>
            <person name="Abouelleil A."/>
            <person name="Allen A.W."/>
            <person name="Alvarado L."/>
            <person name="Arachchi H.M."/>
            <person name="Berlin A.M."/>
            <person name="Chapman S.B."/>
            <person name="Gainer-Dewar J."/>
            <person name="Goldberg J."/>
            <person name="Griggs A."/>
            <person name="Gujja S."/>
            <person name="Hansen M."/>
            <person name="Howarth C."/>
            <person name="Imamovic A."/>
            <person name="Ireland A."/>
            <person name="Larimer J."/>
            <person name="McCowan C."/>
            <person name="Murphy C."/>
            <person name="Pearson M."/>
            <person name="Poon T.W."/>
            <person name="Priest M."/>
            <person name="Roberts A."/>
            <person name="Saif S."/>
            <person name="Shea T."/>
            <person name="Sisk P."/>
            <person name="Sykes S."/>
            <person name="Wortman J."/>
            <person name="Nusbaum C."/>
            <person name="Birren B."/>
        </authorList>
    </citation>
    <scope>NUCLEOTIDE SEQUENCE [LARGE SCALE GENOMIC DNA]</scope>
    <source>
        <strain evidence="1 2">CC31F</strain>
    </source>
</reference>
<sequence length="47" mass="5475">MESDGDTDKCIYTAEVKTSLYILDKKVKRLVHIDSVFFLLFLLDCFT</sequence>
<protein>
    <submittedName>
        <fullName evidence="1">Uncharacterized protein</fullName>
    </submittedName>
</protein>
<evidence type="ECO:0000313" key="2">
    <source>
        <dbReference type="Proteomes" id="UP000014614"/>
    </source>
</evidence>
<evidence type="ECO:0000313" key="1">
    <source>
        <dbReference type="EMBL" id="EPH20574.1"/>
    </source>
</evidence>
<name>S3YC71_BACSE</name>
<organism evidence="1 2">
    <name type="scientific">Bacteroides stercoris CC31F</name>
    <dbReference type="NCBI Taxonomy" id="1073351"/>
    <lineage>
        <taxon>Bacteria</taxon>
        <taxon>Pseudomonadati</taxon>
        <taxon>Bacteroidota</taxon>
        <taxon>Bacteroidia</taxon>
        <taxon>Bacteroidales</taxon>
        <taxon>Bacteroidaceae</taxon>
        <taxon>Bacteroides</taxon>
    </lineage>
</organism>